<feature type="domain" description="Restriction endonuclease type IV Mrr" evidence="1">
    <location>
        <begin position="16"/>
        <end position="123"/>
    </location>
</feature>
<dbReference type="PANTHER" id="PTHR30015:SF6">
    <property type="entry name" value="SLL1429 PROTEIN"/>
    <property type="match status" value="1"/>
</dbReference>
<dbReference type="Pfam" id="PF04471">
    <property type="entry name" value="Mrr_cat"/>
    <property type="match status" value="1"/>
</dbReference>
<dbReference type="InterPro" id="IPR011856">
    <property type="entry name" value="tRNA_endonuc-like_dom_sf"/>
</dbReference>
<dbReference type="InterPro" id="IPR011335">
    <property type="entry name" value="Restrct_endonuc-II-like"/>
</dbReference>
<evidence type="ECO:0000259" key="1">
    <source>
        <dbReference type="Pfam" id="PF04471"/>
    </source>
</evidence>
<dbReference type="GO" id="GO:0003677">
    <property type="term" value="F:DNA binding"/>
    <property type="evidence" value="ECO:0007669"/>
    <property type="project" value="InterPro"/>
</dbReference>
<evidence type="ECO:0000313" key="2">
    <source>
        <dbReference type="EMBL" id="SHI10754.1"/>
    </source>
</evidence>
<name>A0A1M5YFT9_9FIRM</name>
<keyword evidence="3" id="KW-1185">Reference proteome</keyword>
<dbReference type="OrthoDB" id="9797274at2"/>
<organism evidence="2 3">
    <name type="scientific">Sporanaerobacter acetigenes DSM 13106</name>
    <dbReference type="NCBI Taxonomy" id="1123281"/>
    <lineage>
        <taxon>Bacteria</taxon>
        <taxon>Bacillati</taxon>
        <taxon>Bacillota</taxon>
        <taxon>Tissierellia</taxon>
        <taxon>Tissierellales</taxon>
        <taxon>Sporanaerobacteraceae</taxon>
        <taxon>Sporanaerobacter</taxon>
    </lineage>
</organism>
<dbReference type="Gene3D" id="3.40.1350.10">
    <property type="match status" value="1"/>
</dbReference>
<keyword evidence="2" id="KW-0255">Endonuclease</keyword>
<dbReference type="Proteomes" id="UP000184389">
    <property type="component" value="Unassembled WGS sequence"/>
</dbReference>
<dbReference type="InterPro" id="IPR052906">
    <property type="entry name" value="Type_IV_Methyl-Rstrct_Enzyme"/>
</dbReference>
<dbReference type="EMBL" id="FQXR01000011">
    <property type="protein sequence ID" value="SHI10754.1"/>
    <property type="molecule type" value="Genomic_DNA"/>
</dbReference>
<evidence type="ECO:0000313" key="3">
    <source>
        <dbReference type="Proteomes" id="UP000184389"/>
    </source>
</evidence>
<dbReference type="InterPro" id="IPR007560">
    <property type="entry name" value="Restrct_endonuc_IV_Mrr"/>
</dbReference>
<dbReference type="GO" id="GO:0009307">
    <property type="term" value="P:DNA restriction-modification system"/>
    <property type="evidence" value="ECO:0007669"/>
    <property type="project" value="InterPro"/>
</dbReference>
<protein>
    <submittedName>
        <fullName evidence="2">Restriction endonuclease</fullName>
    </submittedName>
</protein>
<dbReference type="SUPFAM" id="SSF52980">
    <property type="entry name" value="Restriction endonuclease-like"/>
    <property type="match status" value="1"/>
</dbReference>
<dbReference type="RefSeq" id="WP_072744808.1">
    <property type="nucleotide sequence ID" value="NZ_FQXR01000011.1"/>
</dbReference>
<proteinExistence type="predicted"/>
<dbReference type="GO" id="GO:0015666">
    <property type="term" value="F:restriction endodeoxyribonuclease activity"/>
    <property type="evidence" value="ECO:0007669"/>
    <property type="project" value="TreeGrafter"/>
</dbReference>
<dbReference type="STRING" id="1123281.SAMN02745180_02164"/>
<keyword evidence="2" id="KW-0378">Hydrolase</keyword>
<keyword evidence="2" id="KW-0540">Nuclease</keyword>
<reference evidence="2 3" key="1">
    <citation type="submission" date="2016-11" db="EMBL/GenBank/DDBJ databases">
        <authorList>
            <person name="Jaros S."/>
            <person name="Januszkiewicz K."/>
            <person name="Wedrychowicz H."/>
        </authorList>
    </citation>
    <scope>NUCLEOTIDE SEQUENCE [LARGE SCALE GENOMIC DNA]</scope>
    <source>
        <strain evidence="2 3">DSM 13106</strain>
    </source>
</reference>
<gene>
    <name evidence="2" type="ORF">SAMN02745180_02164</name>
</gene>
<dbReference type="AlphaFoldDB" id="A0A1M5YFT9"/>
<sequence length="163" mass="19008">MIKIKNNERTNIKRKIDEMNGLEFENYLHYVFLNLGYKVESTPYSVDFGADLIITKDNIKTVVQAKRHNNPVGVSGIQEILGAKGYYDANEALVVTNNRFTANARKLAKKNNVKLWDRGILFQYIITEEELNILKRKEKKKIRKKKNSFNKNIDIIIDTIFKQ</sequence>
<accession>A0A1M5YFT9</accession>
<dbReference type="PANTHER" id="PTHR30015">
    <property type="entry name" value="MRR RESTRICTION SYSTEM PROTEIN"/>
    <property type="match status" value="1"/>
</dbReference>